<dbReference type="SUPFAM" id="SSF52374">
    <property type="entry name" value="Nucleotidylyl transferase"/>
    <property type="match status" value="1"/>
</dbReference>
<evidence type="ECO:0000313" key="9">
    <source>
        <dbReference type="EMBL" id="CAA18360.2"/>
    </source>
</evidence>
<keyword evidence="5 7" id="KW-0067">ATP-binding</keyword>
<evidence type="ECO:0000256" key="6">
    <source>
        <dbReference type="ARBA" id="ARBA00023027"/>
    </source>
</evidence>
<dbReference type="EMBL" id="BX284606">
    <property type="protein sequence ID" value="CAA18360.2"/>
    <property type="molecule type" value="Genomic_DNA"/>
</dbReference>
<keyword evidence="12" id="KW-1267">Proteomics identification</keyword>
<proteinExistence type="evidence at protein level"/>
<dbReference type="STRING" id="6239.W06B3.1.1"/>
<dbReference type="InParanoid" id="Q9XXM2"/>
<evidence type="ECO:0007829" key="12">
    <source>
        <dbReference type="PeptideAtlas" id="Q9XXM2"/>
    </source>
</evidence>
<dbReference type="AGR" id="WB:WBGene00012295"/>
<dbReference type="GeneID" id="189236"/>
<name>Q9XXM2_CAEEL</name>
<dbReference type="PIR" id="T26221">
    <property type="entry name" value="T26221"/>
</dbReference>
<dbReference type="AlphaFoldDB" id="Q9XXM2"/>
<comment type="catalytic activity">
    <reaction evidence="7">
        <text>nicotinate beta-D-ribonucleotide + ATP + H(+) = deamido-NAD(+) + diphosphate</text>
        <dbReference type="Rhea" id="RHEA:22860"/>
        <dbReference type="ChEBI" id="CHEBI:15378"/>
        <dbReference type="ChEBI" id="CHEBI:30616"/>
        <dbReference type="ChEBI" id="CHEBI:33019"/>
        <dbReference type="ChEBI" id="CHEBI:57502"/>
        <dbReference type="ChEBI" id="CHEBI:58437"/>
        <dbReference type="EC" id="2.7.7.18"/>
    </reaction>
</comment>
<dbReference type="GO" id="GO:0005524">
    <property type="term" value="F:ATP binding"/>
    <property type="evidence" value="ECO:0007669"/>
    <property type="project" value="UniProtKB-KW"/>
</dbReference>
<dbReference type="WormBase" id="W06B3.1">
    <property type="protein sequence ID" value="CE35635"/>
    <property type="gene ID" value="WBGene00012295"/>
    <property type="gene designation" value="nmat-1"/>
</dbReference>
<dbReference type="UCSC" id="W06B3.1">
    <property type="organism name" value="c. elegans"/>
</dbReference>
<dbReference type="InterPro" id="IPR004821">
    <property type="entry name" value="Cyt_trans-like"/>
</dbReference>
<dbReference type="FunFam" id="3.40.50.620:FF:000346">
    <property type="entry name" value="Nicotinamide-nucleotide adenylyltransferase"/>
    <property type="match status" value="1"/>
</dbReference>
<dbReference type="SMR" id="Q9XXM2"/>
<dbReference type="EC" id="2.7.7.1" evidence="7"/>
<keyword evidence="4 7" id="KW-0547">Nucleotide-binding</keyword>
<gene>
    <name evidence="9 11" type="primary">nmat-1</name>
    <name evidence="9" type="ORF">CELE_W06B3.1</name>
    <name evidence="11" type="ORF">W06B3.1</name>
</gene>
<dbReference type="PhylomeDB" id="Q9XXM2"/>
<dbReference type="Proteomes" id="UP000001940">
    <property type="component" value="Chromosome X"/>
</dbReference>
<reference evidence="9 10" key="1">
    <citation type="journal article" date="1998" name="Science">
        <title>Genome sequence of the nematode C. elegans: a platform for investigating biology.</title>
        <authorList>
            <consortium name="The C. elegans sequencing consortium"/>
            <person name="Sulson J.E."/>
            <person name="Waterston R."/>
        </authorList>
    </citation>
    <scope>NUCLEOTIDE SEQUENCE [LARGE SCALE GENOMIC DNA]</scope>
    <source>
        <strain evidence="9 10">Bristol N2</strain>
    </source>
</reference>
<dbReference type="OrthoDB" id="422187at2759"/>
<organism evidence="9 10">
    <name type="scientific">Caenorhabditis elegans</name>
    <dbReference type="NCBI Taxonomy" id="6239"/>
    <lineage>
        <taxon>Eukaryota</taxon>
        <taxon>Metazoa</taxon>
        <taxon>Ecdysozoa</taxon>
        <taxon>Nematoda</taxon>
        <taxon>Chromadorea</taxon>
        <taxon>Rhabditida</taxon>
        <taxon>Rhabditina</taxon>
        <taxon>Rhabditomorpha</taxon>
        <taxon>Rhabditoidea</taxon>
        <taxon>Rhabditidae</taxon>
        <taxon>Peloderinae</taxon>
        <taxon>Caenorhabditis</taxon>
    </lineage>
</organism>
<dbReference type="OMA" id="FIVERPA"/>
<dbReference type="Reactome" id="R-CEL-196807">
    <property type="pathway name" value="Nicotinate metabolism"/>
</dbReference>
<dbReference type="PANTHER" id="PTHR12039:SF4">
    <property type="entry name" value="NICOTINAMIDE-NUCLEOTIDE ADENYLYLTRANSFERASE"/>
    <property type="match status" value="1"/>
</dbReference>
<evidence type="ECO:0000256" key="4">
    <source>
        <dbReference type="ARBA" id="ARBA00022741"/>
    </source>
</evidence>
<comment type="pathway">
    <text evidence="7">Cofactor biosynthesis; NAD(+) biosynthesis; NAD(+) from nicotinamide D-ribonucleotide: step 1/1.</text>
</comment>
<dbReference type="Pfam" id="PF01467">
    <property type="entry name" value="CTP_transf_like"/>
    <property type="match status" value="1"/>
</dbReference>
<accession>Q9XXM2</accession>
<comment type="similarity">
    <text evidence="7">Belongs to the eukaryotic NMN adenylyltransferase family.</text>
</comment>
<keyword evidence="1 7" id="KW-0662">Pyridine nucleotide biosynthesis</keyword>
<evidence type="ECO:0000259" key="8">
    <source>
        <dbReference type="Pfam" id="PF01467"/>
    </source>
</evidence>
<keyword evidence="3 7" id="KW-0548">Nucleotidyltransferase</keyword>
<dbReference type="CTD" id="189236"/>
<evidence type="ECO:0000256" key="1">
    <source>
        <dbReference type="ARBA" id="ARBA00022642"/>
    </source>
</evidence>
<comment type="catalytic activity">
    <reaction evidence="7">
        <text>beta-nicotinamide D-ribonucleotide + ATP + H(+) = diphosphate + NAD(+)</text>
        <dbReference type="Rhea" id="RHEA:21360"/>
        <dbReference type="ChEBI" id="CHEBI:14649"/>
        <dbReference type="ChEBI" id="CHEBI:15378"/>
        <dbReference type="ChEBI" id="CHEBI:30616"/>
        <dbReference type="ChEBI" id="CHEBI:33019"/>
        <dbReference type="ChEBI" id="CHEBI:57540"/>
        <dbReference type="EC" id="2.7.7.1"/>
    </reaction>
</comment>
<dbReference type="FunCoup" id="Q9XXM2">
    <property type="interactions" value="1868"/>
</dbReference>
<dbReference type="GO" id="GO:0000309">
    <property type="term" value="F:nicotinamide-nucleotide adenylyltransferase activity"/>
    <property type="evidence" value="ECO:0000318"/>
    <property type="project" value="GO_Central"/>
</dbReference>
<dbReference type="KEGG" id="cel:CELE_W06B3.1"/>
<dbReference type="EC" id="2.7.7.18" evidence="7"/>
<protein>
    <recommendedName>
        <fullName evidence="7">Nicotinamide-nucleotide adenylyltransferase</fullName>
        <ecNumber evidence="7">2.7.7.1</ecNumber>
        <ecNumber evidence="7">2.7.7.18</ecNumber>
    </recommendedName>
</protein>
<evidence type="ECO:0000313" key="11">
    <source>
        <dbReference type="WormBase" id="W06B3.1"/>
    </source>
</evidence>
<dbReference type="InterPro" id="IPR005248">
    <property type="entry name" value="NadD/NMNAT"/>
</dbReference>
<dbReference type="eggNOG" id="KOG3199">
    <property type="taxonomic scope" value="Eukaryota"/>
</dbReference>
<evidence type="ECO:0000256" key="3">
    <source>
        <dbReference type="ARBA" id="ARBA00022695"/>
    </source>
</evidence>
<dbReference type="RefSeq" id="NP_001379025.1">
    <property type="nucleotide sequence ID" value="NM_001392856.1"/>
</dbReference>
<dbReference type="Bgee" id="WBGene00012295">
    <property type="expression patterns" value="Expressed in germ line (C elegans) and 4 other cell types or tissues"/>
</dbReference>
<dbReference type="PeptideAtlas" id="Q9XXM2"/>
<evidence type="ECO:0000256" key="7">
    <source>
        <dbReference type="RuleBase" id="RU362021"/>
    </source>
</evidence>
<dbReference type="HOGENOM" id="CLU_033366_3_0_1"/>
<dbReference type="NCBIfam" id="TIGR00482">
    <property type="entry name" value="nicotinate (nicotinamide) nucleotide adenylyltransferase"/>
    <property type="match status" value="1"/>
</dbReference>
<dbReference type="UniPathway" id="UPA00253">
    <property type="reaction ID" value="UER00600"/>
</dbReference>
<keyword evidence="10" id="KW-1185">Reference proteome</keyword>
<dbReference type="GO" id="GO:0004515">
    <property type="term" value="F:nicotinate-nucleotide adenylyltransferase activity"/>
    <property type="evidence" value="ECO:0000318"/>
    <property type="project" value="GO_Central"/>
</dbReference>
<evidence type="ECO:0000256" key="2">
    <source>
        <dbReference type="ARBA" id="ARBA00022679"/>
    </source>
</evidence>
<evidence type="ECO:0000313" key="10">
    <source>
        <dbReference type="Proteomes" id="UP000001940"/>
    </source>
</evidence>
<dbReference type="InterPro" id="IPR014729">
    <property type="entry name" value="Rossmann-like_a/b/a_fold"/>
</dbReference>
<dbReference type="PANTHER" id="PTHR12039">
    <property type="entry name" value="NICOTINAMIDE MONONUCLEOTIDE ADENYLYLTRANSFERASE"/>
    <property type="match status" value="1"/>
</dbReference>
<sequence length="220" mass="24439">MGTEKVVILAVGSFNPPTNGHLCMMEDAKYSLEKSGKIVLEGIMSPVSDGYAKKSLISAKHRLAQTEAATYDSDWIHASGWECAQSEWTATVNVLKHHQQDVKNKLGSDVNVLLLFGGDVIESFDKFYADGTPVWDREDVEEIISAGIVVRSRPGSDPEQTLKKLNLNENSDKVHFIKNAISSNSISSTSLRAALKEHRSIKYTTPDSVIKYIKDHRLYE</sequence>
<dbReference type="PaxDb" id="6239-W06B3.1"/>
<keyword evidence="2 7" id="KW-0808">Transferase</keyword>
<dbReference type="GO" id="GO:0009435">
    <property type="term" value="P:NAD+ biosynthetic process"/>
    <property type="evidence" value="ECO:0000318"/>
    <property type="project" value="GO_Central"/>
</dbReference>
<keyword evidence="6 7" id="KW-0520">NAD</keyword>
<dbReference type="Gene3D" id="3.40.50.620">
    <property type="entry name" value="HUPs"/>
    <property type="match status" value="1"/>
</dbReference>
<evidence type="ECO:0000256" key="5">
    <source>
        <dbReference type="ARBA" id="ARBA00022840"/>
    </source>
</evidence>
<feature type="domain" description="Cytidyltransferase-like" evidence="8">
    <location>
        <begin position="9"/>
        <end position="193"/>
    </location>
</feature>
<dbReference type="InterPro" id="IPR051182">
    <property type="entry name" value="Euk_NMN_adenylyltrnsfrase"/>
</dbReference>